<dbReference type="AlphaFoldDB" id="A0A1Q8R0B8"/>
<keyword evidence="1" id="KW-0812">Transmembrane</keyword>
<keyword evidence="1" id="KW-1133">Transmembrane helix</keyword>
<accession>A0A1Q8R0B8</accession>
<proteinExistence type="predicted"/>
<dbReference type="Pfam" id="PF13529">
    <property type="entry name" value="Peptidase_C39_2"/>
    <property type="match status" value="1"/>
</dbReference>
<organism evidence="3 4">
    <name type="scientific">Desulfosporosinus metallidurans</name>
    <dbReference type="NCBI Taxonomy" id="1888891"/>
    <lineage>
        <taxon>Bacteria</taxon>
        <taxon>Bacillati</taxon>
        <taxon>Bacillota</taxon>
        <taxon>Clostridia</taxon>
        <taxon>Eubacteriales</taxon>
        <taxon>Desulfitobacteriaceae</taxon>
        <taxon>Desulfosporosinus</taxon>
    </lineage>
</organism>
<dbReference type="EMBL" id="MLBF01000005">
    <property type="protein sequence ID" value="OLN33062.1"/>
    <property type="molecule type" value="Genomic_DNA"/>
</dbReference>
<comment type="caution">
    <text evidence="3">The sequence shown here is derived from an EMBL/GenBank/DDBJ whole genome shotgun (WGS) entry which is preliminary data.</text>
</comment>
<protein>
    <recommendedName>
        <fullName evidence="2">Peptidase C39-like domain-containing protein</fullName>
    </recommendedName>
</protein>
<feature type="domain" description="Peptidase C39-like" evidence="2">
    <location>
        <begin position="106"/>
        <end position="239"/>
    </location>
</feature>
<evidence type="ECO:0000313" key="3">
    <source>
        <dbReference type="EMBL" id="OLN33062.1"/>
    </source>
</evidence>
<dbReference type="OrthoDB" id="3186156at2"/>
<dbReference type="Gene3D" id="3.90.70.10">
    <property type="entry name" value="Cysteine proteinases"/>
    <property type="match status" value="1"/>
</dbReference>
<feature type="transmembrane region" description="Helical" evidence="1">
    <location>
        <begin position="28"/>
        <end position="50"/>
    </location>
</feature>
<sequence>MAIDPATAKLLAQAALKLASDEEARKKLLIIILTPLLCVVLILAAFVYILTHPLEFLGEFFDSRAITEVERLQNDYGMYQYLAATNYESGITSYEGVIFTDGATPVVYYNQRDERFRDKSYGTDNIGGYGCGPTAMAMVVSSLTDKTVDPVEMAEWSYDNGYWAPGGGSYHSLIPGAAKAFGLQVEGCPAKEPQKIVDALSSGKLVVALMGKGHFTSSGHFIVLRGVTAGGKILVADPASKKRSEQEWDLSIILNEAHKSAEAGGPFWIIST</sequence>
<evidence type="ECO:0000259" key="2">
    <source>
        <dbReference type="Pfam" id="PF13529"/>
    </source>
</evidence>
<keyword evidence="1" id="KW-0472">Membrane</keyword>
<gene>
    <name evidence="3" type="ORF">DSOL_1173</name>
</gene>
<dbReference type="STRING" id="1888891.DSOL_1173"/>
<dbReference type="Proteomes" id="UP000186102">
    <property type="component" value="Unassembled WGS sequence"/>
</dbReference>
<evidence type="ECO:0000313" key="4">
    <source>
        <dbReference type="Proteomes" id="UP000186102"/>
    </source>
</evidence>
<keyword evidence="4" id="KW-1185">Reference proteome</keyword>
<dbReference type="InterPro" id="IPR039564">
    <property type="entry name" value="Peptidase_C39-like"/>
</dbReference>
<dbReference type="RefSeq" id="WP_075363903.1">
    <property type="nucleotide sequence ID" value="NZ_MLBF01000005.1"/>
</dbReference>
<reference evidence="3 4" key="1">
    <citation type="submission" date="2016-09" db="EMBL/GenBank/DDBJ databases">
        <title>Complete genome of Desulfosporosinus sp. OL.</title>
        <authorList>
            <person name="Mardanov A."/>
            <person name="Beletsky A."/>
            <person name="Panova A."/>
            <person name="Karnachuk O."/>
            <person name="Ravin N."/>
        </authorList>
    </citation>
    <scope>NUCLEOTIDE SEQUENCE [LARGE SCALE GENOMIC DNA]</scope>
    <source>
        <strain evidence="3 4">OL</strain>
    </source>
</reference>
<name>A0A1Q8R0B8_9FIRM</name>
<evidence type="ECO:0000256" key="1">
    <source>
        <dbReference type="SAM" id="Phobius"/>
    </source>
</evidence>